<dbReference type="NCBIfam" id="TIGR00377">
    <property type="entry name" value="ant_ant_sig"/>
    <property type="match status" value="1"/>
</dbReference>
<feature type="domain" description="STAS" evidence="3">
    <location>
        <begin position="1"/>
        <end position="97"/>
    </location>
</feature>
<name>A0A8J3LA91_9ACTN</name>
<evidence type="ECO:0000256" key="2">
    <source>
        <dbReference type="RuleBase" id="RU003749"/>
    </source>
</evidence>
<gene>
    <name evidence="4" type="ORF">Cme02nite_28350</name>
</gene>
<dbReference type="CDD" id="cd07043">
    <property type="entry name" value="STAS_anti-anti-sigma_factors"/>
    <property type="match status" value="1"/>
</dbReference>
<comment type="caution">
    <text evidence="4">The sequence shown here is derived from an EMBL/GenBank/DDBJ whole genome shotgun (WGS) entry which is preliminary data.</text>
</comment>
<dbReference type="Proteomes" id="UP000660339">
    <property type="component" value="Unassembled WGS sequence"/>
</dbReference>
<reference evidence="4" key="1">
    <citation type="submission" date="2021-01" db="EMBL/GenBank/DDBJ databases">
        <title>Whole genome shotgun sequence of Catellatospora methionotrophica NBRC 14553.</title>
        <authorList>
            <person name="Komaki H."/>
            <person name="Tamura T."/>
        </authorList>
    </citation>
    <scope>NUCLEOTIDE SEQUENCE</scope>
    <source>
        <strain evidence="4">NBRC 14553</strain>
    </source>
</reference>
<organism evidence="4 5">
    <name type="scientific">Catellatospora methionotrophica</name>
    <dbReference type="NCBI Taxonomy" id="121620"/>
    <lineage>
        <taxon>Bacteria</taxon>
        <taxon>Bacillati</taxon>
        <taxon>Actinomycetota</taxon>
        <taxon>Actinomycetes</taxon>
        <taxon>Micromonosporales</taxon>
        <taxon>Micromonosporaceae</taxon>
        <taxon>Catellatospora</taxon>
    </lineage>
</organism>
<dbReference type="Gene3D" id="3.30.750.24">
    <property type="entry name" value="STAS domain"/>
    <property type="match status" value="1"/>
</dbReference>
<comment type="similarity">
    <text evidence="1 2">Belongs to the anti-sigma-factor antagonist family.</text>
</comment>
<sequence>MQLGGELDLATDPDLRQGLHQVLQDGARVVVLDLTDVAFLDSTALGTIVWLHEQLQPRNGHVRVAVTRPLVLRVMELTSVDRLVRIYDTVAAAEADLAA</sequence>
<accession>A0A8J3LA91</accession>
<dbReference type="EMBL" id="BONJ01000014">
    <property type="protein sequence ID" value="GIG14503.1"/>
    <property type="molecule type" value="Genomic_DNA"/>
</dbReference>
<dbReference type="Pfam" id="PF01740">
    <property type="entry name" value="STAS"/>
    <property type="match status" value="1"/>
</dbReference>
<evidence type="ECO:0000259" key="3">
    <source>
        <dbReference type="PROSITE" id="PS50801"/>
    </source>
</evidence>
<dbReference type="InterPro" id="IPR036513">
    <property type="entry name" value="STAS_dom_sf"/>
</dbReference>
<dbReference type="AlphaFoldDB" id="A0A8J3LA91"/>
<dbReference type="InterPro" id="IPR003658">
    <property type="entry name" value="Anti-sigma_ant"/>
</dbReference>
<protein>
    <recommendedName>
        <fullName evidence="2">Anti-sigma factor antagonist</fullName>
    </recommendedName>
</protein>
<keyword evidence="5" id="KW-1185">Reference proteome</keyword>
<dbReference type="PROSITE" id="PS50801">
    <property type="entry name" value="STAS"/>
    <property type="match status" value="1"/>
</dbReference>
<dbReference type="SUPFAM" id="SSF52091">
    <property type="entry name" value="SpoIIaa-like"/>
    <property type="match status" value="1"/>
</dbReference>
<evidence type="ECO:0000313" key="4">
    <source>
        <dbReference type="EMBL" id="GIG14503.1"/>
    </source>
</evidence>
<dbReference type="PANTHER" id="PTHR33495:SF2">
    <property type="entry name" value="ANTI-SIGMA FACTOR ANTAGONIST TM_1081-RELATED"/>
    <property type="match status" value="1"/>
</dbReference>
<evidence type="ECO:0000256" key="1">
    <source>
        <dbReference type="ARBA" id="ARBA00009013"/>
    </source>
</evidence>
<dbReference type="GO" id="GO:0043856">
    <property type="term" value="F:anti-sigma factor antagonist activity"/>
    <property type="evidence" value="ECO:0007669"/>
    <property type="project" value="InterPro"/>
</dbReference>
<proteinExistence type="inferred from homology"/>
<evidence type="ECO:0000313" key="5">
    <source>
        <dbReference type="Proteomes" id="UP000660339"/>
    </source>
</evidence>
<dbReference type="PANTHER" id="PTHR33495">
    <property type="entry name" value="ANTI-SIGMA FACTOR ANTAGONIST TM_1081-RELATED-RELATED"/>
    <property type="match status" value="1"/>
</dbReference>
<dbReference type="InterPro" id="IPR002645">
    <property type="entry name" value="STAS_dom"/>
</dbReference>